<keyword evidence="2" id="KW-0808">Transferase</keyword>
<feature type="domain" description="O-methyltransferase C-terminal" evidence="5">
    <location>
        <begin position="178"/>
        <end position="355"/>
    </location>
</feature>
<name>A0A8T0HAT7_CERPU</name>
<evidence type="ECO:0000256" key="2">
    <source>
        <dbReference type="ARBA" id="ARBA00022679"/>
    </source>
</evidence>
<dbReference type="EMBL" id="CM026428">
    <property type="protein sequence ID" value="KAG0567787.1"/>
    <property type="molecule type" value="Genomic_DNA"/>
</dbReference>
<evidence type="ECO:0000256" key="3">
    <source>
        <dbReference type="ARBA" id="ARBA00022691"/>
    </source>
</evidence>
<protein>
    <submittedName>
        <fullName evidence="7">Uncharacterized protein</fullName>
    </submittedName>
</protein>
<dbReference type="InterPro" id="IPR016461">
    <property type="entry name" value="COMT-like"/>
</dbReference>
<evidence type="ECO:0000313" key="8">
    <source>
        <dbReference type="Proteomes" id="UP000822688"/>
    </source>
</evidence>
<dbReference type="SUPFAM" id="SSF46785">
    <property type="entry name" value="Winged helix' DNA-binding domain"/>
    <property type="match status" value="1"/>
</dbReference>
<feature type="domain" description="O-methyltransferase dimerisation" evidence="6">
    <location>
        <begin position="34"/>
        <end position="122"/>
    </location>
</feature>
<dbReference type="InterPro" id="IPR036390">
    <property type="entry name" value="WH_DNA-bd_sf"/>
</dbReference>
<dbReference type="Pfam" id="PF00891">
    <property type="entry name" value="Methyltransf_2"/>
    <property type="match status" value="1"/>
</dbReference>
<evidence type="ECO:0000259" key="5">
    <source>
        <dbReference type="Pfam" id="PF00891"/>
    </source>
</evidence>
<keyword evidence="1" id="KW-0489">Methyltransferase</keyword>
<dbReference type="GO" id="GO:0046983">
    <property type="term" value="F:protein dimerization activity"/>
    <property type="evidence" value="ECO:0007669"/>
    <property type="project" value="InterPro"/>
</dbReference>
<evidence type="ECO:0000313" key="7">
    <source>
        <dbReference type="EMBL" id="KAG0567787.1"/>
    </source>
</evidence>
<dbReference type="InterPro" id="IPR001077">
    <property type="entry name" value="COMT_C"/>
</dbReference>
<dbReference type="Gene3D" id="3.40.50.150">
    <property type="entry name" value="Vaccinia Virus protein VP39"/>
    <property type="match status" value="1"/>
</dbReference>
<dbReference type="PROSITE" id="PS51683">
    <property type="entry name" value="SAM_OMT_II"/>
    <property type="match status" value="1"/>
</dbReference>
<comment type="caution">
    <text evidence="7">The sequence shown here is derived from an EMBL/GenBank/DDBJ whole genome shotgun (WGS) entry which is preliminary data.</text>
</comment>
<accession>A0A8T0HAT7</accession>
<dbReference type="InterPro" id="IPR012967">
    <property type="entry name" value="COMT_dimerisation"/>
</dbReference>
<dbReference type="GO" id="GO:0008171">
    <property type="term" value="F:O-methyltransferase activity"/>
    <property type="evidence" value="ECO:0007669"/>
    <property type="project" value="InterPro"/>
</dbReference>
<proteinExistence type="predicted"/>
<keyword evidence="8" id="KW-1185">Reference proteome</keyword>
<dbReference type="Proteomes" id="UP000822688">
    <property type="component" value="Chromosome 7"/>
</dbReference>
<dbReference type="AlphaFoldDB" id="A0A8T0HAT7"/>
<dbReference type="InterPro" id="IPR036388">
    <property type="entry name" value="WH-like_DNA-bd_sf"/>
</dbReference>
<dbReference type="Pfam" id="PF08100">
    <property type="entry name" value="Dimerisation"/>
    <property type="match status" value="1"/>
</dbReference>
<dbReference type="GO" id="GO:0032259">
    <property type="term" value="P:methylation"/>
    <property type="evidence" value="ECO:0007669"/>
    <property type="project" value="UniProtKB-KW"/>
</dbReference>
<dbReference type="InterPro" id="IPR029063">
    <property type="entry name" value="SAM-dependent_MTases_sf"/>
</dbReference>
<evidence type="ECO:0000256" key="1">
    <source>
        <dbReference type="ARBA" id="ARBA00022603"/>
    </source>
</evidence>
<evidence type="ECO:0000259" key="6">
    <source>
        <dbReference type="Pfam" id="PF08100"/>
    </source>
</evidence>
<gene>
    <name evidence="7" type="ORF">KC19_7G160800</name>
</gene>
<keyword evidence="3" id="KW-0949">S-adenosyl-L-methionine</keyword>
<dbReference type="Gene3D" id="1.10.10.10">
    <property type="entry name" value="Winged helix-like DNA-binding domain superfamily/Winged helix DNA-binding domain"/>
    <property type="match status" value="1"/>
</dbReference>
<reference evidence="7" key="1">
    <citation type="submission" date="2020-06" db="EMBL/GenBank/DDBJ databases">
        <title>WGS assembly of Ceratodon purpureus strain R40.</title>
        <authorList>
            <person name="Carey S.B."/>
            <person name="Jenkins J."/>
            <person name="Shu S."/>
            <person name="Lovell J.T."/>
            <person name="Sreedasyam A."/>
            <person name="Maumus F."/>
            <person name="Tiley G.P."/>
            <person name="Fernandez-Pozo N."/>
            <person name="Barry K."/>
            <person name="Chen C."/>
            <person name="Wang M."/>
            <person name="Lipzen A."/>
            <person name="Daum C."/>
            <person name="Saski C.A."/>
            <person name="Payton A.C."/>
            <person name="Mcbreen J.C."/>
            <person name="Conrad R.E."/>
            <person name="Kollar L.M."/>
            <person name="Olsson S."/>
            <person name="Huttunen S."/>
            <person name="Landis J.B."/>
            <person name="Wickett N.J."/>
            <person name="Johnson M.G."/>
            <person name="Rensing S.A."/>
            <person name="Grimwood J."/>
            <person name="Schmutz J."/>
            <person name="Mcdaniel S.F."/>
        </authorList>
    </citation>
    <scope>NUCLEOTIDE SEQUENCE</scope>
    <source>
        <strain evidence="7">R40</strain>
    </source>
</reference>
<organism evidence="7 8">
    <name type="scientific">Ceratodon purpureus</name>
    <name type="common">Fire moss</name>
    <name type="synonym">Dicranum purpureum</name>
    <dbReference type="NCBI Taxonomy" id="3225"/>
    <lineage>
        <taxon>Eukaryota</taxon>
        <taxon>Viridiplantae</taxon>
        <taxon>Streptophyta</taxon>
        <taxon>Embryophyta</taxon>
        <taxon>Bryophyta</taxon>
        <taxon>Bryophytina</taxon>
        <taxon>Bryopsida</taxon>
        <taxon>Dicranidae</taxon>
        <taxon>Pseudoditrichales</taxon>
        <taxon>Ditrichaceae</taxon>
        <taxon>Ceratodon</taxon>
    </lineage>
</organism>
<dbReference type="PANTHER" id="PTHR11746">
    <property type="entry name" value="O-METHYLTRANSFERASE"/>
    <property type="match status" value="1"/>
</dbReference>
<feature type="active site" description="Proton acceptor" evidence="4">
    <location>
        <position position="281"/>
    </location>
</feature>
<evidence type="ECO:0000256" key="4">
    <source>
        <dbReference type="PIRSR" id="PIRSR005739-1"/>
    </source>
</evidence>
<dbReference type="SUPFAM" id="SSF53335">
    <property type="entry name" value="S-adenosyl-L-methionine-dependent methyltransferases"/>
    <property type="match status" value="1"/>
</dbReference>
<dbReference type="PIRSF" id="PIRSF005739">
    <property type="entry name" value="O-mtase"/>
    <property type="match status" value="1"/>
</dbReference>
<sequence length="376" mass="41318">MAAMDHPNGSATTASVKPTRHIDFARTTAYEMAVGNVLNKTTMALIELGVFDALARAGKKQLTVQEIVESAMPNKVVNVKNLERMLRLMVAYRIIIETVDQNGTAPAQRLYELSPVGQFFAKNEDDEDVGSFAWTVQFCESLALHAFTDARRPLPSFVLEEKSSSSSTSHPMFSELFVQNPALGKLFDQVNHANSKDNNPRILESYHGFEGVSVLVDVGGGYGASLKAIIARYPHIKGINFDLPPVIAECPALPGVEHVSGDMLKSIPSGGDAIFMKWILHNFDDECNLKVLKNCWAALPTGGKVIVVEMVLPDVVDPDNCDRTMFLFDIITMQNSGSRERTEREFRELGLAAGFAHVNVVCQMHSVGTIFEMLKA</sequence>